<sequence length="485" mass="53874">MLLTSQSNTLLRLSTSALSLSGEGELHRQLYQGIRQLVLAGSWPRGALLPSERQLAQDLHISRSTVQQGLQQLCAEGYIEAQQGRGYQIVAKLPEHFFTAAATVAQPQPSLPFNSYGLRNKQGKAQGALQPGTTDSRLFPWRTWQQLLQQHSGRPVLHGMADALGYLPLRQTLVQYLRQYRQLHCSEQHILITAGAQQALYIAARLVAQPQQQVLMESPGYPRLQQALQLAGLQINYLPAAGAQGVDISALPGTPDCQALFVTPSHQYPCGGIMPLNQRLALLQWAQQQRCWLVEDDYDSEFQYLHQPVASLQGLAEGKGVIFVGSFSKTLFPALRLGYLVAEPQLIASAAALQQALHGDVPLLMQATLADFIHEGHFARHLRKMRQHYQQQKNLAVTLLQQHLPCCRILATQAGLHLTVLLPELEDDLALANRLQQQNFKVQPYSRYCFLNEPERGLVIGIADADDACLLKLITLIKLLLAKLN</sequence>
<keyword evidence="4" id="KW-0238">DNA-binding</keyword>
<dbReference type="PANTHER" id="PTHR46577:SF1">
    <property type="entry name" value="HTH-TYPE TRANSCRIPTIONAL REGULATORY PROTEIN GABR"/>
    <property type="match status" value="1"/>
</dbReference>
<evidence type="ECO:0000313" key="8">
    <source>
        <dbReference type="Proteomes" id="UP000659697"/>
    </source>
</evidence>
<accession>A0ABQ3KSV8</accession>
<dbReference type="Proteomes" id="UP000659697">
    <property type="component" value="Unassembled WGS sequence"/>
</dbReference>
<dbReference type="InterPro" id="IPR004839">
    <property type="entry name" value="Aminotransferase_I/II_large"/>
</dbReference>
<dbReference type="PRINTS" id="PR00035">
    <property type="entry name" value="HTHGNTR"/>
</dbReference>
<dbReference type="Pfam" id="PF00392">
    <property type="entry name" value="GntR"/>
    <property type="match status" value="1"/>
</dbReference>
<dbReference type="Pfam" id="PF00155">
    <property type="entry name" value="Aminotran_1_2"/>
    <property type="match status" value="1"/>
</dbReference>
<protein>
    <submittedName>
        <fullName evidence="7">GntR family transcriptional regulator</fullName>
    </submittedName>
</protein>
<evidence type="ECO:0000256" key="3">
    <source>
        <dbReference type="ARBA" id="ARBA00023015"/>
    </source>
</evidence>
<dbReference type="Gene3D" id="3.40.640.10">
    <property type="entry name" value="Type I PLP-dependent aspartate aminotransferase-like (Major domain)"/>
    <property type="match status" value="1"/>
</dbReference>
<comment type="caution">
    <text evidence="7">The sequence shown here is derived from an EMBL/GenBank/DDBJ whole genome shotgun (WGS) entry which is preliminary data.</text>
</comment>
<dbReference type="RefSeq" id="WP_229833382.1">
    <property type="nucleotide sequence ID" value="NZ_BNAO01000001.1"/>
</dbReference>
<evidence type="ECO:0000256" key="4">
    <source>
        <dbReference type="ARBA" id="ARBA00023125"/>
    </source>
</evidence>
<dbReference type="SUPFAM" id="SSF53383">
    <property type="entry name" value="PLP-dependent transferases"/>
    <property type="match status" value="1"/>
</dbReference>
<name>A0ABQ3KSV8_9ALTE</name>
<dbReference type="CDD" id="cd00609">
    <property type="entry name" value="AAT_like"/>
    <property type="match status" value="1"/>
</dbReference>
<evidence type="ECO:0000313" key="7">
    <source>
        <dbReference type="EMBL" id="GHG59112.1"/>
    </source>
</evidence>
<evidence type="ECO:0000256" key="1">
    <source>
        <dbReference type="ARBA" id="ARBA00005384"/>
    </source>
</evidence>
<gene>
    <name evidence="7" type="ORF">GCM10010919_01380</name>
</gene>
<dbReference type="InterPro" id="IPR015421">
    <property type="entry name" value="PyrdxlP-dep_Trfase_major"/>
</dbReference>
<evidence type="ECO:0000256" key="5">
    <source>
        <dbReference type="ARBA" id="ARBA00023163"/>
    </source>
</evidence>
<keyword evidence="8" id="KW-1185">Reference proteome</keyword>
<dbReference type="InterPro" id="IPR051446">
    <property type="entry name" value="HTH_trans_reg/aminotransferase"/>
</dbReference>
<dbReference type="PANTHER" id="PTHR46577">
    <property type="entry name" value="HTH-TYPE TRANSCRIPTIONAL REGULATORY PROTEIN GABR"/>
    <property type="match status" value="1"/>
</dbReference>
<dbReference type="InterPro" id="IPR015424">
    <property type="entry name" value="PyrdxlP-dep_Trfase"/>
</dbReference>
<dbReference type="CDD" id="cd07377">
    <property type="entry name" value="WHTH_GntR"/>
    <property type="match status" value="1"/>
</dbReference>
<dbReference type="EMBL" id="BNAO01000001">
    <property type="protein sequence ID" value="GHG59112.1"/>
    <property type="molecule type" value="Genomic_DNA"/>
</dbReference>
<keyword evidence="2" id="KW-0663">Pyridoxal phosphate</keyword>
<dbReference type="InterPro" id="IPR000524">
    <property type="entry name" value="Tscrpt_reg_HTH_GntR"/>
</dbReference>
<feature type="domain" description="HTH gntR-type" evidence="6">
    <location>
        <begin position="24"/>
        <end position="92"/>
    </location>
</feature>
<dbReference type="Gene3D" id="1.10.10.10">
    <property type="entry name" value="Winged helix-like DNA-binding domain superfamily/Winged helix DNA-binding domain"/>
    <property type="match status" value="1"/>
</dbReference>
<proteinExistence type="inferred from homology"/>
<keyword evidence="3" id="KW-0805">Transcription regulation</keyword>
<dbReference type="InterPro" id="IPR036390">
    <property type="entry name" value="WH_DNA-bd_sf"/>
</dbReference>
<keyword evidence="5" id="KW-0804">Transcription</keyword>
<dbReference type="SMART" id="SM00345">
    <property type="entry name" value="HTH_GNTR"/>
    <property type="match status" value="1"/>
</dbReference>
<dbReference type="SUPFAM" id="SSF46785">
    <property type="entry name" value="Winged helix' DNA-binding domain"/>
    <property type="match status" value="1"/>
</dbReference>
<organism evidence="7 8">
    <name type="scientific">Alishewanella longhuensis</name>
    <dbReference type="NCBI Taxonomy" id="1091037"/>
    <lineage>
        <taxon>Bacteria</taxon>
        <taxon>Pseudomonadati</taxon>
        <taxon>Pseudomonadota</taxon>
        <taxon>Gammaproteobacteria</taxon>
        <taxon>Alteromonadales</taxon>
        <taxon>Alteromonadaceae</taxon>
        <taxon>Alishewanella</taxon>
    </lineage>
</organism>
<evidence type="ECO:0000256" key="2">
    <source>
        <dbReference type="ARBA" id="ARBA00022898"/>
    </source>
</evidence>
<evidence type="ECO:0000259" key="6">
    <source>
        <dbReference type="PROSITE" id="PS50949"/>
    </source>
</evidence>
<comment type="similarity">
    <text evidence="1">In the C-terminal section; belongs to the class-I pyridoxal-phosphate-dependent aminotransferase family.</text>
</comment>
<dbReference type="PROSITE" id="PS50949">
    <property type="entry name" value="HTH_GNTR"/>
    <property type="match status" value="1"/>
</dbReference>
<reference evidence="8" key="1">
    <citation type="journal article" date="2019" name="Int. J. Syst. Evol. Microbiol.">
        <title>The Global Catalogue of Microorganisms (GCM) 10K type strain sequencing project: providing services to taxonomists for standard genome sequencing and annotation.</title>
        <authorList>
            <consortium name="The Broad Institute Genomics Platform"/>
            <consortium name="The Broad Institute Genome Sequencing Center for Infectious Disease"/>
            <person name="Wu L."/>
            <person name="Ma J."/>
        </authorList>
    </citation>
    <scope>NUCLEOTIDE SEQUENCE [LARGE SCALE GENOMIC DNA]</scope>
    <source>
        <strain evidence="8">CGMCC 1.7003</strain>
    </source>
</reference>
<dbReference type="InterPro" id="IPR036388">
    <property type="entry name" value="WH-like_DNA-bd_sf"/>
</dbReference>